<evidence type="ECO:0000256" key="4">
    <source>
        <dbReference type="ARBA" id="ARBA00022825"/>
    </source>
</evidence>
<dbReference type="RefSeq" id="XP_015173397.1">
    <property type="nucleotide sequence ID" value="XM_015317911.1"/>
</dbReference>
<dbReference type="InterPro" id="IPR043504">
    <property type="entry name" value="Peptidase_S1_PA_chymotrypsin"/>
</dbReference>
<evidence type="ECO:0000256" key="3">
    <source>
        <dbReference type="ARBA" id="ARBA00022801"/>
    </source>
</evidence>
<gene>
    <name evidence="9" type="primary">LOC107064832</name>
</gene>
<sequence length="252" mass="27799">MVVNYFLSLSIILFFGSYEVNSLNPRFVGSDVASINNYPYQLSIYFGRNDVCGATIIAPKWAITSAYCLQWKIPQMINLRAGSNQTQSGGAVYKVYNFVVHPKYNRTSSEYDVALLNLTTPFVYGKTVRPIPIIQENKNVTSGTPAVITGWGYVSNSGPSFSSTLRKMVLPIIEPSFCRQEYGNKFNQNIMVCTGYEKYKKGLCSSSGYPLVANGTLIGIFSTGHGCTVSPNINTKLSAQSIRSWIKAVARV</sequence>
<evidence type="ECO:0000256" key="5">
    <source>
        <dbReference type="ARBA" id="ARBA00023157"/>
    </source>
</evidence>
<dbReference type="PROSITE" id="PS50240">
    <property type="entry name" value="TRYPSIN_DOM"/>
    <property type="match status" value="1"/>
</dbReference>
<dbReference type="Pfam" id="PF00089">
    <property type="entry name" value="Trypsin"/>
    <property type="match status" value="1"/>
</dbReference>
<dbReference type="SUPFAM" id="SSF50494">
    <property type="entry name" value="Trypsin-like serine proteases"/>
    <property type="match status" value="1"/>
</dbReference>
<dbReference type="CDD" id="cd00190">
    <property type="entry name" value="Tryp_SPc"/>
    <property type="match status" value="1"/>
</dbReference>
<feature type="domain" description="Peptidase S1" evidence="7">
    <location>
        <begin position="27"/>
        <end position="251"/>
    </location>
</feature>
<keyword evidence="3" id="KW-0378">Hydrolase</keyword>
<dbReference type="InterPro" id="IPR050430">
    <property type="entry name" value="Peptidase_S1"/>
</dbReference>
<dbReference type="InterPro" id="IPR009003">
    <property type="entry name" value="Peptidase_S1_PA"/>
</dbReference>
<evidence type="ECO:0000256" key="2">
    <source>
        <dbReference type="ARBA" id="ARBA00022670"/>
    </source>
</evidence>
<feature type="chain" id="PRO_5047433480" evidence="6">
    <location>
        <begin position="23"/>
        <end position="252"/>
    </location>
</feature>
<dbReference type="InterPro" id="IPR001254">
    <property type="entry name" value="Trypsin_dom"/>
</dbReference>
<dbReference type="GeneID" id="107064832"/>
<feature type="signal peptide" evidence="6">
    <location>
        <begin position="1"/>
        <end position="22"/>
    </location>
</feature>
<keyword evidence="6" id="KW-0732">Signal</keyword>
<dbReference type="PANTHER" id="PTHR24276:SF91">
    <property type="entry name" value="AT26814P-RELATED"/>
    <property type="match status" value="1"/>
</dbReference>
<keyword evidence="8" id="KW-1185">Reference proteome</keyword>
<evidence type="ECO:0000256" key="1">
    <source>
        <dbReference type="ARBA" id="ARBA00007664"/>
    </source>
</evidence>
<keyword evidence="5" id="KW-1015">Disulfide bond</keyword>
<dbReference type="Proteomes" id="UP000694924">
    <property type="component" value="Unplaced"/>
</dbReference>
<comment type="similarity">
    <text evidence="1">Belongs to the peptidase S1 family.</text>
</comment>
<dbReference type="PRINTS" id="PR00722">
    <property type="entry name" value="CHYMOTRYPSIN"/>
</dbReference>
<evidence type="ECO:0000313" key="8">
    <source>
        <dbReference type="Proteomes" id="UP000694924"/>
    </source>
</evidence>
<dbReference type="Gene3D" id="2.40.10.10">
    <property type="entry name" value="Trypsin-like serine proteases"/>
    <property type="match status" value="1"/>
</dbReference>
<dbReference type="SMART" id="SM00020">
    <property type="entry name" value="Tryp_SPc"/>
    <property type="match status" value="1"/>
</dbReference>
<protein>
    <submittedName>
        <fullName evidence="9">Trypsin-7-like</fullName>
    </submittedName>
</protein>
<dbReference type="InterPro" id="IPR001314">
    <property type="entry name" value="Peptidase_S1A"/>
</dbReference>
<evidence type="ECO:0000313" key="9">
    <source>
        <dbReference type="RefSeq" id="XP_015173397.1"/>
    </source>
</evidence>
<proteinExistence type="inferred from homology"/>
<organism evidence="8 9">
    <name type="scientific">Polistes dominula</name>
    <name type="common">European paper wasp</name>
    <name type="synonym">Vespa dominula</name>
    <dbReference type="NCBI Taxonomy" id="743375"/>
    <lineage>
        <taxon>Eukaryota</taxon>
        <taxon>Metazoa</taxon>
        <taxon>Ecdysozoa</taxon>
        <taxon>Arthropoda</taxon>
        <taxon>Hexapoda</taxon>
        <taxon>Insecta</taxon>
        <taxon>Pterygota</taxon>
        <taxon>Neoptera</taxon>
        <taxon>Endopterygota</taxon>
        <taxon>Hymenoptera</taxon>
        <taxon>Apocrita</taxon>
        <taxon>Aculeata</taxon>
        <taxon>Vespoidea</taxon>
        <taxon>Vespidae</taxon>
        <taxon>Polistinae</taxon>
        <taxon>Polistini</taxon>
        <taxon>Polistes</taxon>
    </lineage>
</organism>
<evidence type="ECO:0000259" key="7">
    <source>
        <dbReference type="PROSITE" id="PS50240"/>
    </source>
</evidence>
<dbReference type="PANTHER" id="PTHR24276">
    <property type="entry name" value="POLYSERASE-RELATED"/>
    <property type="match status" value="1"/>
</dbReference>
<name>A0ABM1HZL0_POLDO</name>
<evidence type="ECO:0000256" key="6">
    <source>
        <dbReference type="SAM" id="SignalP"/>
    </source>
</evidence>
<keyword evidence="2" id="KW-0645">Protease</keyword>
<keyword evidence="4" id="KW-0720">Serine protease</keyword>
<reference evidence="9" key="1">
    <citation type="submission" date="2025-08" db="UniProtKB">
        <authorList>
            <consortium name="RefSeq"/>
        </authorList>
    </citation>
    <scope>IDENTIFICATION</scope>
    <source>
        <tissue evidence="9">Whole body</tissue>
    </source>
</reference>
<accession>A0ABM1HZL0</accession>